<name>W2GEA2_PHYNI</name>
<sequence>MVGNGIATRLLQACFRYEFVVPLVQTPEDPDSWFNAG</sequence>
<gene>
    <name evidence="1" type="ORF">L915_13793</name>
    <name evidence="2" type="ORF">L916_13688</name>
</gene>
<dbReference type="Proteomes" id="UP000053236">
    <property type="component" value="Unassembled WGS sequence"/>
</dbReference>
<reference evidence="2" key="2">
    <citation type="submission" date="2013-11" db="EMBL/GenBank/DDBJ databases">
        <title>The Genome Sequence of Phytophthora parasitica CJ05E6.</title>
        <authorList>
            <consortium name="The Broad Institute Genomics Platform"/>
            <person name="Russ C."/>
            <person name="Tyler B."/>
            <person name="Panabieres F."/>
            <person name="Shan W."/>
            <person name="Tripathy S."/>
            <person name="Grunwald N."/>
            <person name="Machado M."/>
            <person name="Johnson C.S."/>
            <person name="Arredondo F."/>
            <person name="Hong C."/>
            <person name="Coffey M."/>
            <person name="Young S.K."/>
            <person name="Zeng Q."/>
            <person name="Gargeya S."/>
            <person name="Fitzgerald M."/>
            <person name="Abouelleil A."/>
            <person name="Alvarado L."/>
            <person name="Chapman S.B."/>
            <person name="Gainer-Dewar J."/>
            <person name="Goldberg J."/>
            <person name="Griggs A."/>
            <person name="Gujja S."/>
            <person name="Hansen M."/>
            <person name="Howarth C."/>
            <person name="Imamovic A."/>
            <person name="Ireland A."/>
            <person name="Larimer J."/>
            <person name="McCowan C."/>
            <person name="Murphy C."/>
            <person name="Pearson M."/>
            <person name="Poon T.W."/>
            <person name="Priest M."/>
            <person name="Roberts A."/>
            <person name="Saif S."/>
            <person name="Shea T."/>
            <person name="Sykes S."/>
            <person name="Wortman J."/>
            <person name="Nusbaum C."/>
            <person name="Birren B."/>
        </authorList>
    </citation>
    <scope>NUCLEOTIDE SEQUENCE [LARGE SCALE GENOMIC DNA]</scope>
    <source>
        <strain evidence="2">CJ05E6</strain>
    </source>
</reference>
<dbReference type="EMBL" id="KI674413">
    <property type="protein sequence ID" value="ETL33975.1"/>
    <property type="molecule type" value="Genomic_DNA"/>
</dbReference>
<dbReference type="Proteomes" id="UP000053864">
    <property type="component" value="Unassembled WGS sequence"/>
</dbReference>
<proteinExistence type="predicted"/>
<protein>
    <submittedName>
        <fullName evidence="1">Uncharacterized protein</fullName>
    </submittedName>
</protein>
<evidence type="ECO:0000313" key="1">
    <source>
        <dbReference type="EMBL" id="ETK80551.1"/>
    </source>
</evidence>
<evidence type="ECO:0000313" key="2">
    <source>
        <dbReference type="EMBL" id="ETL33975.1"/>
    </source>
</evidence>
<dbReference type="AlphaFoldDB" id="W2GEA2"/>
<accession>W2GEA2</accession>
<dbReference type="EMBL" id="KI687669">
    <property type="protein sequence ID" value="ETK80551.1"/>
    <property type="molecule type" value="Genomic_DNA"/>
</dbReference>
<organism evidence="1">
    <name type="scientific">Phytophthora nicotianae</name>
    <name type="common">Potato buckeye rot agent</name>
    <name type="synonym">Phytophthora parasitica</name>
    <dbReference type="NCBI Taxonomy" id="4792"/>
    <lineage>
        <taxon>Eukaryota</taxon>
        <taxon>Sar</taxon>
        <taxon>Stramenopiles</taxon>
        <taxon>Oomycota</taxon>
        <taxon>Peronosporomycetes</taxon>
        <taxon>Peronosporales</taxon>
        <taxon>Peronosporaceae</taxon>
        <taxon>Phytophthora</taxon>
    </lineage>
</organism>
<reference evidence="1" key="1">
    <citation type="submission" date="2013-11" db="EMBL/GenBank/DDBJ databases">
        <title>The Genome Sequence of Phytophthora parasitica CJ02B3.</title>
        <authorList>
            <consortium name="The Broad Institute Genomics Platform"/>
            <person name="Russ C."/>
            <person name="Tyler B."/>
            <person name="Panabieres F."/>
            <person name="Shan W."/>
            <person name="Tripathy S."/>
            <person name="Grunwald N."/>
            <person name="Machado M."/>
            <person name="Johnson C.S."/>
            <person name="Arredondo F."/>
            <person name="Hong C."/>
            <person name="Coffey M."/>
            <person name="Young S.K."/>
            <person name="Zeng Q."/>
            <person name="Gargeya S."/>
            <person name="Fitzgerald M."/>
            <person name="Abouelleil A."/>
            <person name="Alvarado L."/>
            <person name="Chapman S.B."/>
            <person name="Gainer-Dewar J."/>
            <person name="Goldberg J."/>
            <person name="Griggs A."/>
            <person name="Gujja S."/>
            <person name="Hansen M."/>
            <person name="Howarth C."/>
            <person name="Imamovic A."/>
            <person name="Ireland A."/>
            <person name="Larimer J."/>
            <person name="McCowan C."/>
            <person name="Murphy C."/>
            <person name="Pearson M."/>
            <person name="Poon T.W."/>
            <person name="Priest M."/>
            <person name="Roberts A."/>
            <person name="Saif S."/>
            <person name="Shea T."/>
            <person name="Sykes S."/>
            <person name="Wortman J."/>
            <person name="Nusbaum C."/>
            <person name="Birren B."/>
        </authorList>
    </citation>
    <scope>NUCLEOTIDE SEQUENCE [LARGE SCALE GENOMIC DNA]</scope>
    <source>
        <strain evidence="1">CJ02B3</strain>
    </source>
</reference>